<dbReference type="InterPro" id="IPR036565">
    <property type="entry name" value="Mur-like_cat_sf"/>
</dbReference>
<dbReference type="GO" id="GO:0016881">
    <property type="term" value="F:acid-amino acid ligase activity"/>
    <property type="evidence" value="ECO:0007669"/>
    <property type="project" value="InterPro"/>
</dbReference>
<evidence type="ECO:0000259" key="4">
    <source>
        <dbReference type="Pfam" id="PF08245"/>
    </source>
</evidence>
<dbReference type="Pfam" id="PF08245">
    <property type="entry name" value="Mur_ligase_M"/>
    <property type="match status" value="1"/>
</dbReference>
<dbReference type="InterPro" id="IPR051046">
    <property type="entry name" value="MurCDEF_CellWall_CoF430Synth"/>
</dbReference>
<evidence type="ECO:0000256" key="1">
    <source>
        <dbReference type="ARBA" id="ARBA00022598"/>
    </source>
</evidence>
<dbReference type="Pfam" id="PF08353">
    <property type="entry name" value="MurT_C"/>
    <property type="match status" value="1"/>
</dbReference>
<dbReference type="AlphaFoldDB" id="A0A6J6HQV7"/>
<proteinExistence type="predicted"/>
<feature type="domain" description="Lipid II isoglutaminyl synthase (glutamine-hydrolyzing) subunit MurT C-terminal" evidence="5">
    <location>
        <begin position="305"/>
        <end position="386"/>
    </location>
</feature>
<feature type="domain" description="Mur ligase central" evidence="4">
    <location>
        <begin position="52"/>
        <end position="197"/>
    </location>
</feature>
<dbReference type="SUPFAM" id="SSF53623">
    <property type="entry name" value="MurD-like peptide ligases, catalytic domain"/>
    <property type="match status" value="1"/>
</dbReference>
<name>A0A6J6HQV7_9ZZZZ</name>
<organism evidence="6">
    <name type="scientific">freshwater metagenome</name>
    <dbReference type="NCBI Taxonomy" id="449393"/>
    <lineage>
        <taxon>unclassified sequences</taxon>
        <taxon>metagenomes</taxon>
        <taxon>ecological metagenomes</taxon>
    </lineage>
</organism>
<sequence length="424" mass="46014">MPAILIGRLVRALIRLVRPGGGSALPGLVLSKIAPGLLAKTLGSFNQGLVVVTGSAGKSTTTKMLVAVVRAHGLKVFTNPSTANISQGFYSSIVEQSDLQGRISGDVAILEMDEGHAAEISQTISPNQVTILNVLDDQLDRFVDPELVRQKLQQVAQKATGALILNADDQNLLIINESIKALDANHSLTTWFGISQALISKSKVGLGNSPTYLEQIARPDTQTQIKSQNGTAIEAQVGSESVSFSLPNRGLHFALDAAAALESSRRFLGTNFDPDLAAKTISELPPVFARGEITQVNGVEVEFILVQNPMSFQLNLDNLPEDVEQLMVAIGRDVHDPSWLWTVDMSALRKVDVVSGFNFAEIALRLAYEDVQINKIVPELEEAIQNFFDMPAPNKGRRVVIFSADAMRRTRRILGFVDPEQVSR</sequence>
<dbReference type="PANTHER" id="PTHR43024:SF1">
    <property type="entry name" value="UDP-N-ACETYLMURAMOYL-TRIPEPTIDE--D-ALANYL-D-ALANINE LIGASE"/>
    <property type="match status" value="1"/>
</dbReference>
<gene>
    <name evidence="6" type="ORF">UFOPK1909_00120</name>
</gene>
<dbReference type="InterPro" id="IPR013221">
    <property type="entry name" value="Mur_ligase_cen"/>
</dbReference>
<dbReference type="GO" id="GO:0005524">
    <property type="term" value="F:ATP binding"/>
    <property type="evidence" value="ECO:0007669"/>
    <property type="project" value="UniProtKB-KW"/>
</dbReference>
<keyword evidence="3" id="KW-0067">ATP-binding</keyword>
<dbReference type="PANTHER" id="PTHR43024">
    <property type="entry name" value="UDP-N-ACETYLMURAMOYL-TRIPEPTIDE--D-ALANYL-D-ALANINE LIGASE"/>
    <property type="match status" value="1"/>
</dbReference>
<keyword evidence="2" id="KW-0547">Nucleotide-binding</keyword>
<keyword evidence="1" id="KW-0436">Ligase</keyword>
<reference evidence="6" key="1">
    <citation type="submission" date="2020-05" db="EMBL/GenBank/DDBJ databases">
        <authorList>
            <person name="Chiriac C."/>
            <person name="Salcher M."/>
            <person name="Ghai R."/>
            <person name="Kavagutti S V."/>
        </authorList>
    </citation>
    <scope>NUCLEOTIDE SEQUENCE</scope>
</reference>
<dbReference type="EMBL" id="CAEZVD010000003">
    <property type="protein sequence ID" value="CAB4614923.1"/>
    <property type="molecule type" value="Genomic_DNA"/>
</dbReference>
<evidence type="ECO:0000256" key="3">
    <source>
        <dbReference type="ARBA" id="ARBA00022840"/>
    </source>
</evidence>
<accession>A0A6J6HQV7</accession>
<evidence type="ECO:0000313" key="6">
    <source>
        <dbReference type="EMBL" id="CAB4614923.1"/>
    </source>
</evidence>
<evidence type="ECO:0000256" key="2">
    <source>
        <dbReference type="ARBA" id="ARBA00022741"/>
    </source>
</evidence>
<dbReference type="InterPro" id="IPR013564">
    <property type="entry name" value="MurT_C"/>
</dbReference>
<protein>
    <submittedName>
        <fullName evidence="6">Unannotated protein</fullName>
    </submittedName>
</protein>
<dbReference type="Gene3D" id="3.40.1190.10">
    <property type="entry name" value="Mur-like, catalytic domain"/>
    <property type="match status" value="1"/>
</dbReference>
<evidence type="ECO:0000259" key="5">
    <source>
        <dbReference type="Pfam" id="PF08353"/>
    </source>
</evidence>